<dbReference type="PANTHER" id="PTHR35789">
    <property type="entry name" value="SPORE GERMINATION PROTEIN B3"/>
    <property type="match status" value="1"/>
</dbReference>
<proteinExistence type="inferred from homology"/>
<feature type="domain" description="Spore germination GerAC-like C-terminal" evidence="8">
    <location>
        <begin position="198"/>
        <end position="356"/>
    </location>
</feature>
<organism evidence="10 11">
    <name type="scientific">Neobacillus kokaensis</name>
    <dbReference type="NCBI Taxonomy" id="2759023"/>
    <lineage>
        <taxon>Bacteria</taxon>
        <taxon>Bacillati</taxon>
        <taxon>Bacillota</taxon>
        <taxon>Bacilli</taxon>
        <taxon>Bacillales</taxon>
        <taxon>Bacillaceae</taxon>
        <taxon>Neobacillus</taxon>
    </lineage>
</organism>
<evidence type="ECO:0000259" key="9">
    <source>
        <dbReference type="Pfam" id="PF25198"/>
    </source>
</evidence>
<dbReference type="InterPro" id="IPR046953">
    <property type="entry name" value="Spore_GerAC-like_C"/>
</dbReference>
<gene>
    <name evidence="10" type="ORF">AM1BK_15270</name>
</gene>
<evidence type="ECO:0000256" key="4">
    <source>
        <dbReference type="ARBA" id="ARBA00022729"/>
    </source>
</evidence>
<evidence type="ECO:0000256" key="2">
    <source>
        <dbReference type="ARBA" id="ARBA00007886"/>
    </source>
</evidence>
<keyword evidence="5" id="KW-0472">Membrane</keyword>
<keyword evidence="11" id="KW-1185">Reference proteome</keyword>
<evidence type="ECO:0000313" key="11">
    <source>
        <dbReference type="Proteomes" id="UP000637074"/>
    </source>
</evidence>
<feature type="domain" description="Spore germination protein N-terminal" evidence="9">
    <location>
        <begin position="25"/>
        <end position="188"/>
    </location>
</feature>
<dbReference type="PANTHER" id="PTHR35789:SF1">
    <property type="entry name" value="SPORE GERMINATION PROTEIN B3"/>
    <property type="match status" value="1"/>
</dbReference>
<evidence type="ECO:0000256" key="6">
    <source>
        <dbReference type="ARBA" id="ARBA00023139"/>
    </source>
</evidence>
<protein>
    <submittedName>
        <fullName evidence="10">Germination protein GerC</fullName>
    </submittedName>
</protein>
<evidence type="ECO:0000256" key="1">
    <source>
        <dbReference type="ARBA" id="ARBA00004635"/>
    </source>
</evidence>
<reference evidence="10 11" key="1">
    <citation type="journal article" date="2022" name="Int. J. Syst. Evol. Microbiol.">
        <title>Neobacillus kokaensis sp. nov., isolated from soil.</title>
        <authorList>
            <person name="Yuki K."/>
            <person name="Matsubara H."/>
            <person name="Yamaguchi S."/>
        </authorList>
    </citation>
    <scope>NUCLEOTIDE SEQUENCE [LARGE SCALE GENOMIC DNA]</scope>
    <source>
        <strain evidence="10 11">LOB 377</strain>
    </source>
</reference>
<keyword evidence="4" id="KW-0732">Signal</keyword>
<evidence type="ECO:0000256" key="7">
    <source>
        <dbReference type="ARBA" id="ARBA00023288"/>
    </source>
</evidence>
<keyword evidence="7" id="KW-0449">Lipoprotein</keyword>
<dbReference type="Gene3D" id="3.30.300.210">
    <property type="entry name" value="Nutrient germinant receptor protein C, domain 3"/>
    <property type="match status" value="1"/>
</dbReference>
<comment type="caution">
    <text evidence="10">The sequence shown here is derived from an EMBL/GenBank/DDBJ whole genome shotgun (WGS) entry which is preliminary data.</text>
</comment>
<dbReference type="InterPro" id="IPR038501">
    <property type="entry name" value="Spore_GerAC_C_sf"/>
</dbReference>
<dbReference type="InterPro" id="IPR057336">
    <property type="entry name" value="GerAC_N"/>
</dbReference>
<dbReference type="Pfam" id="PF25198">
    <property type="entry name" value="Spore_GerAC_N"/>
    <property type="match status" value="1"/>
</dbReference>
<evidence type="ECO:0000256" key="3">
    <source>
        <dbReference type="ARBA" id="ARBA00022544"/>
    </source>
</evidence>
<dbReference type="NCBIfam" id="TIGR02887">
    <property type="entry name" value="spore_ger_x_C"/>
    <property type="match status" value="1"/>
</dbReference>
<evidence type="ECO:0000313" key="10">
    <source>
        <dbReference type="EMBL" id="GHH97984.1"/>
    </source>
</evidence>
<dbReference type="InterPro" id="IPR008844">
    <property type="entry name" value="Spore_GerAC-like"/>
</dbReference>
<comment type="subcellular location">
    <subcellularLocation>
        <location evidence="1">Membrane</location>
        <topology evidence="1">Lipid-anchor</topology>
    </subcellularLocation>
</comment>
<name>A0ABQ3N1L8_9BACI</name>
<sequence length="359" mass="40697">MIKKVKIAAVLGIIFSALFFGRVPSQILDDLNLASAVGYDFAGENRIKTTSVVPVFNPDKSVGNETFTATDELSKETLRKMNLSSARRLVNGKLEVALYSKELAKRGIGDLLDTLQRDPSISERLLVAVADGEAEQLLTNKYGDRDTGVFLSMLIDQNIKAGLVPTYNLHLFLNNYYSKLSDPFLPLIGQKGKDVQIKGIALFKGDRFLKTLHEDHQFVFKALLEKLKSANYKLRLKEDEFVVIENVNSKHRVRVRNGKHTPEISIGLRVKGIIREKMGKTTNKREIHYIKKQMKKQLEKQGTEMIRSFQQSGIDPLHLGNEVRSRTRNFNTKKWLAQYPDIKITIKVDVDILEKGVID</sequence>
<keyword evidence="3" id="KW-0309">Germination</keyword>
<evidence type="ECO:0000256" key="5">
    <source>
        <dbReference type="ARBA" id="ARBA00023136"/>
    </source>
</evidence>
<dbReference type="Proteomes" id="UP000637074">
    <property type="component" value="Unassembled WGS sequence"/>
</dbReference>
<dbReference type="EMBL" id="BNDS01000005">
    <property type="protein sequence ID" value="GHH97984.1"/>
    <property type="molecule type" value="Genomic_DNA"/>
</dbReference>
<dbReference type="RefSeq" id="WP_191271395.1">
    <property type="nucleotide sequence ID" value="NZ_BNDS01000005.1"/>
</dbReference>
<evidence type="ECO:0000259" key="8">
    <source>
        <dbReference type="Pfam" id="PF05504"/>
    </source>
</evidence>
<accession>A0ABQ3N1L8</accession>
<comment type="similarity">
    <text evidence="2">Belongs to the GerABKC lipoprotein family.</text>
</comment>
<dbReference type="Pfam" id="PF05504">
    <property type="entry name" value="Spore_GerAC"/>
    <property type="match status" value="1"/>
</dbReference>
<keyword evidence="6" id="KW-0564">Palmitate</keyword>